<name>W5Z466_9GAMM</name>
<feature type="transmembrane region" description="Helical" evidence="6">
    <location>
        <begin position="446"/>
        <end position="466"/>
    </location>
</feature>
<evidence type="ECO:0000256" key="2">
    <source>
        <dbReference type="ARBA" id="ARBA00022475"/>
    </source>
</evidence>
<sequence>MSTMSLVKRLFRGSIAQTLHIVVTIGVGLFMLPFMVSQLGESMYGIWILIGGFTATLYLFDFGFATAVTRFMARYIQQEDTRKANQVINSSLIIYSGLAVVVMLASAVIAWVSPVWVENPDNVLLIRLLILIAGLQIALGFPFKAFAGIAAAYVRYDLTAWCRIVVKVLSTVCSVIALLHGYELLAISLVQLGASILTDIILISIAKYLHPAMRIRREFVDRETMRSLFNYSNWAFLIDITNLAKDKADIFLIGAYLGTSLLTTYYVAVRLVEYSLQFLTKATGMSTPVFAASQAKGDTVDLHDKIAVFLRINMILGGFALFGLILLGEPLIRLWMGAEFEYTTAYHTLVVLVSGRMLMFLTAPMGSVLMATSRHRLQAFLGIAETLTSASLIFLLIGVLDYGIVAAAIGVSAPLFIGRAFVMPFIVQREVGFTVNRAIKELGKPIVLIALSCIVASAMTRFLLPTGTFPEFLFTGLAITTVYWLFVLPSLSKREWGHLAQLLPGKLGVRARNYLSANQ</sequence>
<dbReference type="EMBL" id="CP007152">
    <property type="protein sequence ID" value="AHI33263.1"/>
    <property type="molecule type" value="Genomic_DNA"/>
</dbReference>
<keyword evidence="4 6" id="KW-1133">Transmembrane helix</keyword>
<keyword evidence="5 6" id="KW-0472">Membrane</keyword>
<feature type="transmembrane region" description="Helical" evidence="6">
    <location>
        <begin position="21"/>
        <end position="40"/>
    </location>
</feature>
<dbReference type="InterPro" id="IPR050833">
    <property type="entry name" value="Poly_Biosynth_Transport"/>
</dbReference>
<dbReference type="GO" id="GO:0005886">
    <property type="term" value="C:plasma membrane"/>
    <property type="evidence" value="ECO:0007669"/>
    <property type="project" value="UniProtKB-SubCell"/>
</dbReference>
<dbReference type="PANTHER" id="PTHR30250:SF26">
    <property type="entry name" value="PSMA PROTEIN"/>
    <property type="match status" value="1"/>
</dbReference>
<evidence type="ECO:0000256" key="3">
    <source>
        <dbReference type="ARBA" id="ARBA00022692"/>
    </source>
</evidence>
<evidence type="ECO:0000256" key="4">
    <source>
        <dbReference type="ARBA" id="ARBA00022989"/>
    </source>
</evidence>
<dbReference type="Pfam" id="PF13440">
    <property type="entry name" value="Polysacc_synt_3"/>
    <property type="match status" value="1"/>
</dbReference>
<feature type="transmembrane region" description="Helical" evidence="6">
    <location>
        <begin position="124"/>
        <end position="146"/>
    </location>
</feature>
<feature type="transmembrane region" description="Helical" evidence="6">
    <location>
        <begin position="250"/>
        <end position="269"/>
    </location>
</feature>
<evidence type="ECO:0000256" key="1">
    <source>
        <dbReference type="ARBA" id="ARBA00004651"/>
    </source>
</evidence>
<dbReference type="AlphaFoldDB" id="W5Z466"/>
<accession>W5Z466</accession>
<dbReference type="HOGENOM" id="CLU_039378_0_0_6"/>
<feature type="transmembrane region" description="Helical" evidence="6">
    <location>
        <begin position="92"/>
        <end position="112"/>
    </location>
</feature>
<keyword evidence="3 6" id="KW-0812">Transmembrane</keyword>
<organism evidence="7 8">
    <name type="scientific">Marinobacter salarius</name>
    <dbReference type="NCBI Taxonomy" id="1420917"/>
    <lineage>
        <taxon>Bacteria</taxon>
        <taxon>Pseudomonadati</taxon>
        <taxon>Pseudomonadota</taxon>
        <taxon>Gammaproteobacteria</taxon>
        <taxon>Pseudomonadales</taxon>
        <taxon>Marinobacteraceae</taxon>
        <taxon>Marinobacter</taxon>
    </lineage>
</organism>
<evidence type="ECO:0000313" key="8">
    <source>
        <dbReference type="Proteomes" id="UP000035081"/>
    </source>
</evidence>
<feature type="transmembrane region" description="Helical" evidence="6">
    <location>
        <begin position="158"/>
        <end position="179"/>
    </location>
</feature>
<feature type="transmembrane region" description="Helical" evidence="6">
    <location>
        <begin position="185"/>
        <end position="206"/>
    </location>
</feature>
<feature type="transmembrane region" description="Helical" evidence="6">
    <location>
        <begin position="46"/>
        <end position="71"/>
    </location>
</feature>
<dbReference type="Proteomes" id="UP000035081">
    <property type="component" value="Chromosome"/>
</dbReference>
<reference evidence="7 8" key="1">
    <citation type="journal article" date="2014" name="Genome Announc.">
        <title>Draft Genome Sequences of Marinobacter similis A3d10T and Marinobacter salarius R9SW1T.</title>
        <authorList>
            <person name="Ivanova E.P."/>
            <person name="Ng H.J."/>
            <person name="Webb H.K."/>
            <person name="Feng G."/>
            <person name="Oshima K."/>
            <person name="Hattori M."/>
            <person name="Ohkuma M."/>
            <person name="Sergeev A.F."/>
            <person name="Mikhailov V.V."/>
            <person name="Crawford R.J."/>
            <person name="Sawabe T."/>
        </authorList>
    </citation>
    <scope>NUCLEOTIDE SEQUENCE [LARGE SCALE GENOMIC DNA]</scope>
    <source>
        <strain evidence="8">A3d10 and R9SW1</strain>
    </source>
</reference>
<feature type="transmembrane region" description="Helical" evidence="6">
    <location>
        <begin position="472"/>
        <end position="491"/>
    </location>
</feature>
<evidence type="ECO:0000256" key="5">
    <source>
        <dbReference type="ARBA" id="ARBA00023136"/>
    </source>
</evidence>
<proteinExistence type="predicted"/>
<feature type="transmembrane region" description="Helical" evidence="6">
    <location>
        <begin position="308"/>
        <end position="328"/>
    </location>
</feature>
<protein>
    <recommendedName>
        <fullName evidence="9">Membrane protein involved in the export of O-antigen and teichoic acid</fullName>
    </recommendedName>
</protein>
<dbReference type="PANTHER" id="PTHR30250">
    <property type="entry name" value="PST FAMILY PREDICTED COLANIC ACID TRANSPORTER"/>
    <property type="match status" value="1"/>
</dbReference>
<dbReference type="KEGG" id="msr:AU15_15280"/>
<gene>
    <name evidence="7" type="ORF">AU15_15280</name>
</gene>
<comment type="subcellular location">
    <subcellularLocation>
        <location evidence="1">Cell membrane</location>
        <topology evidence="1">Multi-pass membrane protein</topology>
    </subcellularLocation>
</comment>
<keyword evidence="2" id="KW-1003">Cell membrane</keyword>
<evidence type="ECO:0008006" key="9">
    <source>
        <dbReference type="Google" id="ProtNLM"/>
    </source>
</evidence>
<evidence type="ECO:0000313" key="7">
    <source>
        <dbReference type="EMBL" id="AHI33263.1"/>
    </source>
</evidence>
<feature type="transmembrane region" description="Helical" evidence="6">
    <location>
        <begin position="348"/>
        <end position="372"/>
    </location>
</feature>
<evidence type="ECO:0000256" key="6">
    <source>
        <dbReference type="SAM" id="Phobius"/>
    </source>
</evidence>